<accession>A0A067S8F2</accession>
<proteinExistence type="predicted"/>
<gene>
    <name evidence="1" type="ORF">GALMADRAFT_80188</name>
</gene>
<dbReference type="Proteomes" id="UP000027222">
    <property type="component" value="Unassembled WGS sequence"/>
</dbReference>
<keyword evidence="2" id="KW-1185">Reference proteome</keyword>
<evidence type="ECO:0000313" key="2">
    <source>
        <dbReference type="Proteomes" id="UP000027222"/>
    </source>
</evidence>
<organism evidence="1 2">
    <name type="scientific">Galerina marginata (strain CBS 339.88)</name>
    <dbReference type="NCBI Taxonomy" id="685588"/>
    <lineage>
        <taxon>Eukaryota</taxon>
        <taxon>Fungi</taxon>
        <taxon>Dikarya</taxon>
        <taxon>Basidiomycota</taxon>
        <taxon>Agaricomycotina</taxon>
        <taxon>Agaricomycetes</taxon>
        <taxon>Agaricomycetidae</taxon>
        <taxon>Agaricales</taxon>
        <taxon>Agaricineae</taxon>
        <taxon>Strophariaceae</taxon>
        <taxon>Galerina</taxon>
    </lineage>
</organism>
<evidence type="ECO:0000313" key="1">
    <source>
        <dbReference type="EMBL" id="KDR67150.1"/>
    </source>
</evidence>
<dbReference type="AlphaFoldDB" id="A0A067S8F2"/>
<dbReference type="Gene3D" id="3.60.130.30">
    <property type="match status" value="1"/>
</dbReference>
<dbReference type="EMBL" id="KL142417">
    <property type="protein sequence ID" value="KDR67150.1"/>
    <property type="molecule type" value="Genomic_DNA"/>
</dbReference>
<reference evidence="2" key="1">
    <citation type="journal article" date="2014" name="Proc. Natl. Acad. Sci. U.S.A.">
        <title>Extensive sampling of basidiomycete genomes demonstrates inadequacy of the white-rot/brown-rot paradigm for wood decay fungi.</title>
        <authorList>
            <person name="Riley R."/>
            <person name="Salamov A.A."/>
            <person name="Brown D.W."/>
            <person name="Nagy L.G."/>
            <person name="Floudas D."/>
            <person name="Held B.W."/>
            <person name="Levasseur A."/>
            <person name="Lombard V."/>
            <person name="Morin E."/>
            <person name="Otillar R."/>
            <person name="Lindquist E.A."/>
            <person name="Sun H."/>
            <person name="LaButti K.M."/>
            <person name="Schmutz J."/>
            <person name="Jabbour D."/>
            <person name="Luo H."/>
            <person name="Baker S.E."/>
            <person name="Pisabarro A.G."/>
            <person name="Walton J.D."/>
            <person name="Blanchette R.A."/>
            <person name="Henrissat B."/>
            <person name="Martin F."/>
            <person name="Cullen D."/>
            <person name="Hibbett D.S."/>
            <person name="Grigoriev I.V."/>
        </authorList>
    </citation>
    <scope>NUCLEOTIDE SEQUENCE [LARGE SCALE GENOMIC DNA]</scope>
    <source>
        <strain evidence="2">CBS 339.88</strain>
    </source>
</reference>
<name>A0A067S8F2_GALM3</name>
<dbReference type="HOGENOM" id="CLU_031314_2_0_1"/>
<dbReference type="OrthoDB" id="3025143at2759"/>
<protein>
    <submittedName>
        <fullName evidence="1">Uncharacterized protein</fullName>
    </submittedName>
</protein>
<sequence>MPKNDETWPAVQARAAELLENARPSLFFEKKEKKSRRGKFPAINIGISHGGGQSYPKILSQNPSNAPVLKALVEDQVFERISGFSTGAFSMWAPRLYQYQNDYLTRLIEKDQELRSQNTHPHPDDEELRRTWSKTPWASAALNFGPQTVCFKHADYNNLAFGWCAITALGNFDYEKGGHLILWELGLVVEFPPGSTILIPSSAIHHSNAQIQPGERRYSFTQYSAGGIFRWIDNGFETVESHRSAMNTEQVSSLLDELGKQLDFGLSLFSTVEELEKLRKISIVVPL</sequence>